<evidence type="ECO:0000313" key="5">
    <source>
        <dbReference type="Proteomes" id="UP001549366"/>
    </source>
</evidence>
<gene>
    <name evidence="4" type="ORF">V5J35_000196</name>
</gene>
<dbReference type="InterPro" id="IPR041443">
    <property type="entry name" value="Exop_C"/>
</dbReference>
<feature type="signal peptide" evidence="2">
    <location>
        <begin position="1"/>
        <end position="19"/>
    </location>
</feature>
<evidence type="ECO:0000259" key="3">
    <source>
        <dbReference type="Pfam" id="PF18559"/>
    </source>
</evidence>
<keyword evidence="5" id="KW-1185">Reference proteome</keyword>
<sequence>MNKTVKSILLGSLSLSMLAGCNSDDSSSQDSTDPAPQPPEVVAEEVVIYGPETTRDFHMRVTNRNNFTFDIPEDLALQAGNMTTQPVLTVDPTNGEQALYGNPVNIKIAGNNKGSVMMTSTTGHIIDLSESTVDGTLQFDLKVNSKPAKGSRVFLTMSHENLSVVNPLPPIPSPTGISEQTIDITGAFNAFSGGEKQTVRVPLACFNTEEHEFDFSQTIMPFGLHSENNLDIDLSNIRFVPNSTGHRYELQCEQSDNVRTLSSESAHNMFTRSNNADIDDGFTGWARKYKTWNGGGTTKIRTEVVNKDNNNTRHLLVTFIESQPAGRGGLLLDPNNSHMDWSEFVENGVLRFQLRVDDYALHPTRQLQVSFETEGHNSNKIQLDENCSDGGWGWVEVPVKELITRADGTVDTTIIQNVKNALHLAPADIRGQDTLQGIAYRLINVTLQPAPGNEITEGYCQRN</sequence>
<dbReference type="RefSeq" id="WP_354011596.1">
    <property type="nucleotide sequence ID" value="NZ_JBEWTA010000003.1"/>
</dbReference>
<name>A0ABV2SB81_9GAMM</name>
<feature type="domain" description="ExoP galactose-binding-like" evidence="3">
    <location>
        <begin position="105"/>
        <end position="239"/>
    </location>
</feature>
<dbReference type="Gene3D" id="2.60.120.430">
    <property type="entry name" value="Galactose-binding lectin"/>
    <property type="match status" value="1"/>
</dbReference>
<feature type="region of interest" description="Disordered" evidence="1">
    <location>
        <begin position="21"/>
        <end position="40"/>
    </location>
</feature>
<accession>A0ABV2SB81</accession>
<evidence type="ECO:0000256" key="2">
    <source>
        <dbReference type="SAM" id="SignalP"/>
    </source>
</evidence>
<dbReference type="InterPro" id="IPR008979">
    <property type="entry name" value="Galactose-bd-like_sf"/>
</dbReference>
<reference evidence="4 5" key="1">
    <citation type="submission" date="2024-06" db="EMBL/GenBank/DDBJ databases">
        <title>Genomic Encyclopedia of Type Strains, Phase V (KMG-V): Genome sequencing to study the core and pangenomes of soil and plant-associated prokaryotes.</title>
        <authorList>
            <person name="Whitman W."/>
        </authorList>
    </citation>
    <scope>NUCLEOTIDE SEQUENCE [LARGE SCALE GENOMIC DNA]</scope>
    <source>
        <strain evidence="4 5">NE40</strain>
    </source>
</reference>
<proteinExistence type="predicted"/>
<comment type="caution">
    <text evidence="4">The sequence shown here is derived from an EMBL/GenBank/DDBJ whole genome shotgun (WGS) entry which is preliminary data.</text>
</comment>
<dbReference type="Proteomes" id="UP001549366">
    <property type="component" value="Unassembled WGS sequence"/>
</dbReference>
<dbReference type="SUPFAM" id="SSF49785">
    <property type="entry name" value="Galactose-binding domain-like"/>
    <property type="match status" value="1"/>
</dbReference>
<dbReference type="PROSITE" id="PS51257">
    <property type="entry name" value="PROKAR_LIPOPROTEIN"/>
    <property type="match status" value="1"/>
</dbReference>
<evidence type="ECO:0000256" key="1">
    <source>
        <dbReference type="SAM" id="MobiDB-lite"/>
    </source>
</evidence>
<dbReference type="EMBL" id="JBEWTB010000001">
    <property type="protein sequence ID" value="MET4755004.1"/>
    <property type="molecule type" value="Genomic_DNA"/>
</dbReference>
<dbReference type="Pfam" id="PF18559">
    <property type="entry name" value="Exop_C"/>
    <property type="match status" value="1"/>
</dbReference>
<feature type="chain" id="PRO_5045335534" description="ExoP galactose-binding-like domain-containing protein" evidence="2">
    <location>
        <begin position="20"/>
        <end position="463"/>
    </location>
</feature>
<protein>
    <recommendedName>
        <fullName evidence="3">ExoP galactose-binding-like domain-containing protein</fullName>
    </recommendedName>
</protein>
<keyword evidence="2" id="KW-0732">Signal</keyword>
<evidence type="ECO:0000313" key="4">
    <source>
        <dbReference type="EMBL" id="MET4755004.1"/>
    </source>
</evidence>
<organism evidence="4 5">
    <name type="scientific">Endozoicomonas lisbonensis</name>
    <dbReference type="NCBI Taxonomy" id="3120522"/>
    <lineage>
        <taxon>Bacteria</taxon>
        <taxon>Pseudomonadati</taxon>
        <taxon>Pseudomonadota</taxon>
        <taxon>Gammaproteobacteria</taxon>
        <taxon>Oceanospirillales</taxon>
        <taxon>Endozoicomonadaceae</taxon>
        <taxon>Endozoicomonas</taxon>
    </lineage>
</organism>